<gene>
    <name evidence="1" type="ORF">AcdelDRAFT_1891</name>
</gene>
<proteinExistence type="predicted"/>
<evidence type="ECO:0000313" key="1">
    <source>
        <dbReference type="EMBL" id="EER60554.1"/>
    </source>
</evidence>
<keyword evidence="2" id="KW-1185">Reference proteome</keyword>
<sequence>MVSVAELKTDESEFHTSYRIFIDAVQMLASSPEDQCAAMGDFNVAWELKDDVRAGKYLVGQGYLNEVQEAWVLALAGALDAVPAQVLPAGAGRETNLLGMKHPSWVPLRVIANVVLDALRPFTEQNAKYLQLPWPAG</sequence>
<reference evidence="1 2" key="1">
    <citation type="submission" date="2009-05" db="EMBL/GenBank/DDBJ databases">
        <title>The draft genome of Acidovorax delafieldii 2AN.</title>
        <authorList>
            <consortium name="US DOE Joint Genome Institute (JGI-PGF)"/>
            <person name="Lucas S."/>
            <person name="Copeland A."/>
            <person name="Lapidus A."/>
            <person name="Glavina del Rio T."/>
            <person name="Tice H."/>
            <person name="Bruce D."/>
            <person name="Goodwin L."/>
            <person name="Pitluck S."/>
            <person name="Larimer F."/>
            <person name="Land M.L."/>
            <person name="Hauser L."/>
            <person name="Shelobolina E.S."/>
            <person name="Picardal F."/>
            <person name="Roden E."/>
            <person name="Emerson D."/>
        </authorList>
    </citation>
    <scope>NUCLEOTIDE SEQUENCE [LARGE SCALE GENOMIC DNA]</scope>
    <source>
        <strain evidence="1 2">2AN</strain>
    </source>
</reference>
<dbReference type="OrthoDB" id="9155210at2"/>
<accession>C5T4R1</accession>
<dbReference type="PATRIC" id="fig|573060.9.peg.3257"/>
<dbReference type="RefSeq" id="WP_005795838.1">
    <property type="nucleotide sequence ID" value="NZ_ACQT01000051.1"/>
</dbReference>
<comment type="caution">
    <text evidence="1">The sequence shown here is derived from an EMBL/GenBank/DDBJ whole genome shotgun (WGS) entry which is preliminary data.</text>
</comment>
<evidence type="ECO:0000313" key="2">
    <source>
        <dbReference type="Proteomes" id="UP000003856"/>
    </source>
</evidence>
<dbReference type="Proteomes" id="UP000003856">
    <property type="component" value="Unassembled WGS sequence"/>
</dbReference>
<dbReference type="AlphaFoldDB" id="C5T4R1"/>
<protein>
    <submittedName>
        <fullName evidence="1">Uncharacterized protein</fullName>
    </submittedName>
</protein>
<organism evidence="1 2">
    <name type="scientific">Acidovorax delafieldii 2AN</name>
    <dbReference type="NCBI Taxonomy" id="573060"/>
    <lineage>
        <taxon>Bacteria</taxon>
        <taxon>Pseudomonadati</taxon>
        <taxon>Pseudomonadota</taxon>
        <taxon>Betaproteobacteria</taxon>
        <taxon>Burkholderiales</taxon>
        <taxon>Comamonadaceae</taxon>
        <taxon>Acidovorax</taxon>
    </lineage>
</organism>
<name>C5T4R1_ACIDE</name>
<dbReference type="EMBL" id="ACQT01000051">
    <property type="protein sequence ID" value="EER60554.1"/>
    <property type="molecule type" value="Genomic_DNA"/>
</dbReference>